<dbReference type="PRINTS" id="PR00990">
    <property type="entry name" value="RIBOKINASE"/>
</dbReference>
<feature type="binding site" evidence="9">
    <location>
        <position position="308"/>
    </location>
    <ligand>
        <name>K(+)</name>
        <dbReference type="ChEBI" id="CHEBI:29103"/>
    </ligand>
</feature>
<organism evidence="12">
    <name type="scientific">Tetraselmis sp. GSL018</name>
    <dbReference type="NCBI Taxonomy" id="582737"/>
    <lineage>
        <taxon>Eukaryota</taxon>
        <taxon>Viridiplantae</taxon>
        <taxon>Chlorophyta</taxon>
        <taxon>core chlorophytes</taxon>
        <taxon>Chlorodendrophyceae</taxon>
        <taxon>Chlorodendrales</taxon>
        <taxon>Chlorodendraceae</taxon>
        <taxon>Tetraselmis</taxon>
    </lineage>
</organism>
<feature type="domain" description="Carbohydrate kinase PfkB" evidence="11">
    <location>
        <begin position="25"/>
        <end position="317"/>
    </location>
</feature>
<feature type="binding site" evidence="9">
    <location>
        <position position="204"/>
    </location>
    <ligand>
        <name>ATP</name>
        <dbReference type="ChEBI" id="CHEBI:30616"/>
    </ligand>
</feature>
<feature type="binding site" evidence="9">
    <location>
        <position position="159"/>
    </location>
    <ligand>
        <name>substrate</name>
    </ligand>
</feature>
<dbReference type="CDD" id="cd01174">
    <property type="entry name" value="ribokinase"/>
    <property type="match status" value="1"/>
</dbReference>
<evidence type="ECO:0000256" key="3">
    <source>
        <dbReference type="ARBA" id="ARBA00022741"/>
    </source>
</evidence>
<dbReference type="EMBL" id="GBEZ01021059">
    <property type="protein sequence ID" value="JAC65661.1"/>
    <property type="molecule type" value="Transcribed_RNA"/>
</dbReference>
<dbReference type="HAMAP" id="MF_01987">
    <property type="entry name" value="Ribokinase"/>
    <property type="match status" value="1"/>
</dbReference>
<dbReference type="GO" id="GO:0004747">
    <property type="term" value="F:ribokinase activity"/>
    <property type="evidence" value="ECO:0007669"/>
    <property type="project" value="UniProtKB-UniRule"/>
</dbReference>
<keyword evidence="9" id="KW-0963">Cytoplasm</keyword>
<keyword evidence="3 9" id="KW-0547">Nucleotide-binding</keyword>
<evidence type="ECO:0000256" key="9">
    <source>
        <dbReference type="HAMAP-Rule" id="MF_03215"/>
    </source>
</evidence>
<comment type="cofactor">
    <cofactor evidence="9">
        <name>Mg(2+)</name>
        <dbReference type="ChEBI" id="CHEBI:18420"/>
    </cofactor>
    <text evidence="9">Requires a divalent cation, most likely magnesium in vivo, as an electrophilic catalyst to aid phosphoryl group transfer. It is the chelate of the metal and the nucleotide that is the actual substrate.</text>
</comment>
<dbReference type="InterPro" id="IPR011877">
    <property type="entry name" value="Ribokinase"/>
</dbReference>
<dbReference type="InterPro" id="IPR029056">
    <property type="entry name" value="Ribokinase-like"/>
</dbReference>
<comment type="similarity">
    <text evidence="9">Belongs to the carbohydrate kinase PfkB family. Ribokinase subfamily.</text>
</comment>
<dbReference type="Gene3D" id="3.40.1190.20">
    <property type="match status" value="1"/>
</dbReference>
<keyword evidence="9" id="KW-0539">Nucleus</keyword>
<keyword evidence="6 9" id="KW-0460">Magnesium</keyword>
<feature type="compositionally biased region" description="Basic and acidic residues" evidence="10">
    <location>
        <begin position="7"/>
        <end position="23"/>
    </location>
</feature>
<feature type="binding site" evidence="9">
    <location>
        <begin position="60"/>
        <end position="64"/>
    </location>
    <ligand>
        <name>substrate</name>
    </ligand>
</feature>
<feature type="binding site" evidence="9">
    <location>
        <position position="271"/>
    </location>
    <ligand>
        <name>K(+)</name>
        <dbReference type="ChEBI" id="CHEBI:29103"/>
    </ligand>
</feature>
<dbReference type="InterPro" id="IPR002139">
    <property type="entry name" value="Ribo/fructo_kinase"/>
</dbReference>
<keyword evidence="5 9" id="KW-0067">ATP-binding</keyword>
<reference evidence="12" key="1">
    <citation type="submission" date="2014-05" db="EMBL/GenBank/DDBJ databases">
        <title>The transcriptome of the halophilic microalga Tetraselmis sp. GSL018 isolated from the Great Salt Lake, Utah.</title>
        <authorList>
            <person name="Jinkerson R.E."/>
            <person name="D'Adamo S."/>
            <person name="Posewitz M.C."/>
        </authorList>
    </citation>
    <scope>NUCLEOTIDE SEQUENCE</scope>
    <source>
        <strain evidence="12">GSL018</strain>
    </source>
</reference>
<evidence type="ECO:0000256" key="8">
    <source>
        <dbReference type="ARBA" id="ARBA00023277"/>
    </source>
</evidence>
<dbReference type="PANTHER" id="PTHR10584">
    <property type="entry name" value="SUGAR KINASE"/>
    <property type="match status" value="1"/>
</dbReference>
<evidence type="ECO:0000259" key="11">
    <source>
        <dbReference type="Pfam" id="PF00294"/>
    </source>
</evidence>
<dbReference type="UniPathway" id="UPA00916">
    <property type="reaction ID" value="UER00889"/>
</dbReference>
<feature type="binding site" evidence="9">
    <location>
        <position position="305"/>
    </location>
    <ligand>
        <name>K(+)</name>
        <dbReference type="ChEBI" id="CHEBI:29103"/>
    </ligand>
</feature>
<comment type="subunit">
    <text evidence="9">Homodimer.</text>
</comment>
<evidence type="ECO:0000256" key="7">
    <source>
        <dbReference type="ARBA" id="ARBA00022958"/>
    </source>
</evidence>
<keyword evidence="2 9" id="KW-0479">Metal-binding</keyword>
<comment type="catalytic activity">
    <reaction evidence="9">
        <text>D-ribose + ATP = D-ribose 5-phosphate + ADP + H(+)</text>
        <dbReference type="Rhea" id="RHEA:13697"/>
        <dbReference type="ChEBI" id="CHEBI:15378"/>
        <dbReference type="ChEBI" id="CHEBI:30616"/>
        <dbReference type="ChEBI" id="CHEBI:47013"/>
        <dbReference type="ChEBI" id="CHEBI:78346"/>
        <dbReference type="ChEBI" id="CHEBI:456216"/>
        <dbReference type="EC" id="2.7.1.15"/>
    </reaction>
</comment>
<evidence type="ECO:0000256" key="5">
    <source>
        <dbReference type="ARBA" id="ARBA00022840"/>
    </source>
</evidence>
<comment type="caution">
    <text evidence="9">Lacks conserved residue(s) required for the propagation of feature annotation.</text>
</comment>
<keyword evidence="4 9" id="KW-0418">Kinase</keyword>
<keyword evidence="8 9" id="KW-0119">Carbohydrate metabolism</keyword>
<dbReference type="GO" id="GO:0019303">
    <property type="term" value="P:D-ribose catabolic process"/>
    <property type="evidence" value="ECO:0007669"/>
    <property type="project" value="UniProtKB-UniRule"/>
</dbReference>
<proteinExistence type="inferred from homology"/>
<feature type="binding site" evidence="9">
    <location>
        <position position="275"/>
    </location>
    <ligand>
        <name>substrate</name>
    </ligand>
</feature>
<feature type="binding site" evidence="9">
    <location>
        <begin position="274"/>
        <end position="275"/>
    </location>
    <ligand>
        <name>ATP</name>
        <dbReference type="ChEBI" id="CHEBI:30616"/>
    </ligand>
</feature>
<dbReference type="SUPFAM" id="SSF53613">
    <property type="entry name" value="Ribokinase-like"/>
    <property type="match status" value="1"/>
</dbReference>
<sequence>MGLTLSSDERLSREDSPQEDDRRPLVVLGSMAVDLVLEVDRLPRRGETLSATACNRFPGGKGANQAAAASRLGYPTYFIGQFGNDDNAETTRSALEECDVDLSLCRTVDCPTGHAAVMLEPTGENSIVIVPGANRAQWDLSDDIKEVIRSAGILMLQREVPEEVNIEAAKVAQQAGVPVVLDAGGMEGVIGEELLRCVTVVSPNETELERVTGLPAGTEEEVRAAAASLLERGVEAVLVKLGEKGSLMLRSAGLPPVRQEAVPVLKVVDTTGAGDCYTAAWAVASLDNRSSAESMMFASAAAAICVQRKGAISSLPTLEEAQGVLQRLRQG</sequence>
<dbReference type="GO" id="GO:0046872">
    <property type="term" value="F:metal ion binding"/>
    <property type="evidence" value="ECO:0007669"/>
    <property type="project" value="UniProtKB-KW"/>
</dbReference>
<dbReference type="PIRSF" id="PIRSF000535">
    <property type="entry name" value="1PFK/6PFK/LacC"/>
    <property type="match status" value="1"/>
</dbReference>
<dbReference type="GO" id="GO:0005737">
    <property type="term" value="C:cytoplasm"/>
    <property type="evidence" value="ECO:0007669"/>
    <property type="project" value="UniProtKB-SubCell"/>
</dbReference>
<gene>
    <name evidence="12" type="primary">RBSK</name>
    <name evidence="12" type="ORF">TSPGSL018_15548</name>
</gene>
<dbReference type="Pfam" id="PF00294">
    <property type="entry name" value="PfkB"/>
    <property type="match status" value="1"/>
</dbReference>
<feature type="binding site" evidence="9">
    <location>
        <position position="269"/>
    </location>
    <ligand>
        <name>K(+)</name>
        <dbReference type="ChEBI" id="CHEBI:29103"/>
    </ligand>
</feature>
<dbReference type="AlphaFoldDB" id="A0A061R577"/>
<feature type="region of interest" description="Disordered" evidence="10">
    <location>
        <begin position="1"/>
        <end position="23"/>
    </location>
</feature>
<protein>
    <recommendedName>
        <fullName evidence="9">Ribokinase</fullName>
        <shortName evidence="9">RK</shortName>
        <ecNumber evidence="9">2.7.1.15</ecNumber>
    </recommendedName>
</protein>
<evidence type="ECO:0000256" key="4">
    <source>
        <dbReference type="ARBA" id="ARBA00022777"/>
    </source>
</evidence>
<feature type="active site" description="Proton acceptor" evidence="9">
    <location>
        <position position="275"/>
    </location>
</feature>
<feature type="binding site" evidence="9">
    <location>
        <position position="310"/>
    </location>
    <ligand>
        <name>K(+)</name>
        <dbReference type="ChEBI" id="CHEBI:29103"/>
    </ligand>
</feature>
<keyword evidence="7 9" id="KW-0630">Potassium</keyword>
<dbReference type="InterPro" id="IPR017583">
    <property type="entry name" value="Tagatose/fructose_Pkinase"/>
</dbReference>
<comment type="pathway">
    <text evidence="9">Carbohydrate metabolism; D-ribose degradation; D-ribose 5-phosphate from beta-D-ribopyranose: step 2/2.</text>
</comment>
<comment type="function">
    <text evidence="9">Catalyzes the phosphorylation of ribose at O-5 in a reaction requiring ATP and magnesium. The resulting D-ribose-5-phosphate can then be used either for sythesis of nucleotides, histidine, and tryptophan, or as a component of the pentose phosphate pathway.</text>
</comment>
<accession>A0A061R577</accession>
<evidence type="ECO:0000256" key="1">
    <source>
        <dbReference type="ARBA" id="ARBA00022679"/>
    </source>
</evidence>
<dbReference type="InterPro" id="IPR011611">
    <property type="entry name" value="PfkB_dom"/>
</dbReference>
<comment type="subcellular location">
    <subcellularLocation>
        <location evidence="9">Cytoplasm</location>
    </subcellularLocation>
    <subcellularLocation>
        <location evidence="9">Nucleus</location>
    </subcellularLocation>
</comment>
<evidence type="ECO:0000256" key="10">
    <source>
        <dbReference type="SAM" id="MobiDB-lite"/>
    </source>
</evidence>
<feature type="binding site" evidence="9">
    <location>
        <begin position="240"/>
        <end position="245"/>
    </location>
    <ligand>
        <name>ATP</name>
        <dbReference type="ChEBI" id="CHEBI:30616"/>
    </ligand>
</feature>
<name>A0A061R577_9CHLO</name>
<comment type="activity regulation">
    <text evidence="9">Activated by a monovalent cation that binds near, but not in, the active site. The most likely occupant of the site in vivo is potassium. Ion binding induces a conformational change that may alter substrate affinity.</text>
</comment>
<dbReference type="EC" id="2.7.1.15" evidence="9"/>
<dbReference type="GO" id="GO:0005634">
    <property type="term" value="C:nucleus"/>
    <property type="evidence" value="ECO:0007669"/>
    <property type="project" value="UniProtKB-SubCell"/>
</dbReference>
<evidence type="ECO:0000256" key="2">
    <source>
        <dbReference type="ARBA" id="ARBA00022723"/>
    </source>
</evidence>
<dbReference type="GO" id="GO:0005524">
    <property type="term" value="F:ATP binding"/>
    <property type="evidence" value="ECO:0007669"/>
    <property type="project" value="UniProtKB-UniRule"/>
</dbReference>
<keyword evidence="1 9" id="KW-0808">Transferase</keyword>
<evidence type="ECO:0000256" key="6">
    <source>
        <dbReference type="ARBA" id="ARBA00022842"/>
    </source>
</evidence>
<feature type="binding site" evidence="9">
    <location>
        <position position="314"/>
    </location>
    <ligand>
        <name>K(+)</name>
        <dbReference type="ChEBI" id="CHEBI:29103"/>
    </ligand>
</feature>
<evidence type="ECO:0000313" key="12">
    <source>
        <dbReference type="EMBL" id="JAC65661.1"/>
    </source>
</evidence>
<feature type="binding site" evidence="9">
    <location>
        <begin position="32"/>
        <end position="34"/>
    </location>
    <ligand>
        <name>substrate</name>
    </ligand>
</feature>
<dbReference type="PANTHER" id="PTHR10584:SF166">
    <property type="entry name" value="RIBOKINASE"/>
    <property type="match status" value="1"/>
</dbReference>